<dbReference type="SUPFAM" id="SSF69065">
    <property type="entry name" value="RNase III domain-like"/>
    <property type="match status" value="1"/>
</dbReference>
<dbReference type="Pfam" id="PF00035">
    <property type="entry name" value="dsrm"/>
    <property type="match status" value="1"/>
</dbReference>
<dbReference type="CDD" id="cd10845">
    <property type="entry name" value="DSRM_RNAse_III_family"/>
    <property type="match status" value="1"/>
</dbReference>
<dbReference type="GO" id="GO:0003725">
    <property type="term" value="F:double-stranded RNA binding"/>
    <property type="evidence" value="ECO:0007669"/>
    <property type="project" value="TreeGrafter"/>
</dbReference>
<dbReference type="PROSITE" id="PS50142">
    <property type="entry name" value="RNASE_3_2"/>
    <property type="match status" value="1"/>
</dbReference>
<dbReference type="SMART" id="SM00358">
    <property type="entry name" value="DSRM"/>
    <property type="match status" value="1"/>
</dbReference>
<dbReference type="Pfam" id="PF14622">
    <property type="entry name" value="Ribonucleas_3_3"/>
    <property type="match status" value="1"/>
</dbReference>
<comment type="similarity">
    <text evidence="2">Belongs to the ribonuclease III family.</text>
</comment>
<dbReference type="EC" id="3.1.26.3" evidence="3"/>
<dbReference type="PROSITE" id="PS50137">
    <property type="entry name" value="DS_RBD"/>
    <property type="match status" value="1"/>
</dbReference>
<dbReference type="HAMAP" id="MF_00104">
    <property type="entry name" value="RNase_III"/>
    <property type="match status" value="1"/>
</dbReference>
<reference evidence="12" key="1">
    <citation type="submission" date="2021-06" db="EMBL/GenBank/DDBJ databases">
        <authorList>
            <person name="Kallberg Y."/>
            <person name="Tangrot J."/>
            <person name="Rosling A."/>
        </authorList>
    </citation>
    <scope>NUCLEOTIDE SEQUENCE</scope>
    <source>
        <strain evidence="12">CL551</strain>
    </source>
</reference>
<dbReference type="InterPro" id="IPR014720">
    <property type="entry name" value="dsRBD_dom"/>
</dbReference>
<dbReference type="PANTHER" id="PTHR11207">
    <property type="entry name" value="RIBONUCLEASE III"/>
    <property type="match status" value="1"/>
</dbReference>
<keyword evidence="6" id="KW-0378">Hydrolase</keyword>
<accession>A0A9N8WPV5</accession>
<dbReference type="AlphaFoldDB" id="A0A9N8WPV5"/>
<evidence type="ECO:0000313" key="12">
    <source>
        <dbReference type="EMBL" id="CAG8492604.1"/>
    </source>
</evidence>
<dbReference type="EMBL" id="CAJVPV010001284">
    <property type="protein sequence ID" value="CAG8492604.1"/>
    <property type="molecule type" value="Genomic_DNA"/>
</dbReference>
<dbReference type="GO" id="GO:0010468">
    <property type="term" value="P:regulation of gene expression"/>
    <property type="evidence" value="ECO:0007669"/>
    <property type="project" value="TreeGrafter"/>
</dbReference>
<keyword evidence="4" id="KW-0540">Nuclease</keyword>
<dbReference type="OrthoDB" id="416741at2759"/>
<dbReference type="InterPro" id="IPR000999">
    <property type="entry name" value="RNase_III_dom"/>
</dbReference>
<dbReference type="SUPFAM" id="SSF54768">
    <property type="entry name" value="dsRNA-binding domain-like"/>
    <property type="match status" value="1"/>
</dbReference>
<dbReference type="InterPro" id="IPR036389">
    <property type="entry name" value="RNase_III_sf"/>
</dbReference>
<comment type="catalytic activity">
    <reaction evidence="1">
        <text>Endonucleolytic cleavage to 5'-phosphomonoester.</text>
        <dbReference type="EC" id="3.1.26.3"/>
    </reaction>
</comment>
<proteinExistence type="inferred from homology"/>
<dbReference type="Proteomes" id="UP000789342">
    <property type="component" value="Unassembled WGS sequence"/>
</dbReference>
<dbReference type="PANTHER" id="PTHR11207:SF0">
    <property type="entry name" value="RIBONUCLEASE 3"/>
    <property type="match status" value="1"/>
</dbReference>
<evidence type="ECO:0000256" key="5">
    <source>
        <dbReference type="ARBA" id="ARBA00022759"/>
    </source>
</evidence>
<organism evidence="12 13">
    <name type="scientific">Acaulospora morrowiae</name>
    <dbReference type="NCBI Taxonomy" id="94023"/>
    <lineage>
        <taxon>Eukaryota</taxon>
        <taxon>Fungi</taxon>
        <taxon>Fungi incertae sedis</taxon>
        <taxon>Mucoromycota</taxon>
        <taxon>Glomeromycotina</taxon>
        <taxon>Glomeromycetes</taxon>
        <taxon>Diversisporales</taxon>
        <taxon>Acaulosporaceae</taxon>
        <taxon>Acaulospora</taxon>
    </lineage>
</organism>
<dbReference type="GO" id="GO:0030847">
    <property type="term" value="P:termination of RNA polymerase II transcription, exosome-dependent"/>
    <property type="evidence" value="ECO:0007669"/>
    <property type="project" value="UniProtKB-ARBA"/>
</dbReference>
<evidence type="ECO:0000256" key="1">
    <source>
        <dbReference type="ARBA" id="ARBA00000109"/>
    </source>
</evidence>
<comment type="caution">
    <text evidence="12">The sequence shown here is derived from an EMBL/GenBank/DDBJ whole genome shotgun (WGS) entry which is preliminary data.</text>
</comment>
<feature type="domain" description="DRBM" evidence="10">
    <location>
        <begin position="212"/>
        <end position="280"/>
    </location>
</feature>
<dbReference type="InterPro" id="IPR011907">
    <property type="entry name" value="RNase_III"/>
</dbReference>
<dbReference type="FunFam" id="1.10.1520.10:FF:000001">
    <property type="entry name" value="Ribonuclease 3"/>
    <property type="match status" value="1"/>
</dbReference>
<keyword evidence="13" id="KW-1185">Reference proteome</keyword>
<dbReference type="Gene3D" id="1.10.1520.10">
    <property type="entry name" value="Ribonuclease III domain"/>
    <property type="match status" value="1"/>
</dbReference>
<protein>
    <recommendedName>
        <fullName evidence="3">ribonuclease III</fullName>
        <ecNumber evidence="3">3.1.26.3</ecNumber>
    </recommendedName>
</protein>
<dbReference type="GO" id="GO:0004525">
    <property type="term" value="F:ribonuclease III activity"/>
    <property type="evidence" value="ECO:0007669"/>
    <property type="project" value="UniProtKB-EC"/>
</dbReference>
<dbReference type="GO" id="GO:0006364">
    <property type="term" value="P:rRNA processing"/>
    <property type="evidence" value="ECO:0007669"/>
    <property type="project" value="InterPro"/>
</dbReference>
<sequence length="301" mass="33704">MDDDLKFLTPTSVKPSNLENLDCNMDSPKKIKLHTFEDKVLITEALTHTSYCYENPMTGHHNERLEFLGDSILSCAVTDYIFERFKNCKEGTLTQLRAQIVCQETLAEFTRKLGLEKKLRLGAGCANMRSNEKVLCDTFEAYVGAVYLDVKKDMSKLVGYIIEPLVKPFVDELESRNAIGIHDGGGIISLEDDDEEVQVVKSIVPTTHVFSDPMGKLQMWAARKLKLVPLYEELGNDNQTNGPFRFEVRIGEKIFGRGEGPNKRTARKQAAENALKKIEGDEGTITPTPDVEGTTTNIPNN</sequence>
<evidence type="ECO:0000259" key="11">
    <source>
        <dbReference type="PROSITE" id="PS50142"/>
    </source>
</evidence>
<evidence type="ECO:0000256" key="3">
    <source>
        <dbReference type="ARBA" id="ARBA00012177"/>
    </source>
</evidence>
<evidence type="ECO:0000256" key="2">
    <source>
        <dbReference type="ARBA" id="ARBA00010183"/>
    </source>
</evidence>
<evidence type="ECO:0000313" key="13">
    <source>
        <dbReference type="Proteomes" id="UP000789342"/>
    </source>
</evidence>
<dbReference type="CDD" id="cd00593">
    <property type="entry name" value="RIBOc"/>
    <property type="match status" value="1"/>
</dbReference>
<evidence type="ECO:0000256" key="8">
    <source>
        <dbReference type="PROSITE-ProRule" id="PRU00266"/>
    </source>
</evidence>
<evidence type="ECO:0000256" key="4">
    <source>
        <dbReference type="ARBA" id="ARBA00022722"/>
    </source>
</evidence>
<dbReference type="PROSITE" id="PS00517">
    <property type="entry name" value="RNASE_3_1"/>
    <property type="match status" value="1"/>
</dbReference>
<feature type="domain" description="RNase III" evidence="11">
    <location>
        <begin position="29"/>
        <end position="151"/>
    </location>
</feature>
<keyword evidence="7 8" id="KW-0694">RNA-binding</keyword>
<feature type="region of interest" description="Disordered" evidence="9">
    <location>
        <begin position="276"/>
        <end position="301"/>
    </location>
</feature>
<dbReference type="GO" id="GO:0034475">
    <property type="term" value="P:U4 snRNA 3'-end processing"/>
    <property type="evidence" value="ECO:0007669"/>
    <property type="project" value="UniProtKB-ARBA"/>
</dbReference>
<keyword evidence="5" id="KW-0255">Endonuclease</keyword>
<dbReference type="Gene3D" id="3.30.160.20">
    <property type="match status" value="1"/>
</dbReference>
<gene>
    <name evidence="12" type="ORF">AMORRO_LOCUS2850</name>
</gene>
<name>A0A9N8WPV5_9GLOM</name>
<evidence type="ECO:0000256" key="7">
    <source>
        <dbReference type="ARBA" id="ARBA00022884"/>
    </source>
</evidence>
<dbReference type="GO" id="GO:0034963">
    <property type="term" value="P:box C/D sno(s)RNA processing"/>
    <property type="evidence" value="ECO:0007669"/>
    <property type="project" value="UniProtKB-ARBA"/>
</dbReference>
<evidence type="ECO:0000256" key="9">
    <source>
        <dbReference type="SAM" id="MobiDB-lite"/>
    </source>
</evidence>
<dbReference type="SMART" id="SM00535">
    <property type="entry name" value="RIBOc"/>
    <property type="match status" value="1"/>
</dbReference>
<evidence type="ECO:0000259" key="10">
    <source>
        <dbReference type="PROSITE" id="PS50137"/>
    </source>
</evidence>
<evidence type="ECO:0000256" key="6">
    <source>
        <dbReference type="ARBA" id="ARBA00022801"/>
    </source>
</evidence>